<organism evidence="2 3">
    <name type="scientific">Mesorhizobium mediterraneum</name>
    <dbReference type="NCBI Taxonomy" id="43617"/>
    <lineage>
        <taxon>Bacteria</taxon>
        <taxon>Pseudomonadati</taxon>
        <taxon>Pseudomonadota</taxon>
        <taxon>Alphaproteobacteria</taxon>
        <taxon>Hyphomicrobiales</taxon>
        <taxon>Phyllobacteriaceae</taxon>
        <taxon>Mesorhizobium</taxon>
    </lineage>
</organism>
<evidence type="ECO:0000313" key="3">
    <source>
        <dbReference type="Proteomes" id="UP000216215"/>
    </source>
</evidence>
<accession>A0AB36REY0</accession>
<dbReference type="AlphaFoldDB" id="A0AB36REY0"/>
<name>A0AB36REY0_9HYPH</name>
<proteinExistence type="predicted"/>
<dbReference type="Pfam" id="PF06568">
    <property type="entry name" value="YjiS-like"/>
    <property type="match status" value="1"/>
</dbReference>
<sequence>MATFDFATETSRITSRPAIATRAANAISNVYRAWKNRRAFYRLGEMSDSELADIGLTRADLHVAIDVPFGRDPTERLRVIATDRMDTIEDLARKVA</sequence>
<evidence type="ECO:0000259" key="1">
    <source>
        <dbReference type="Pfam" id="PF06568"/>
    </source>
</evidence>
<evidence type="ECO:0000313" key="2">
    <source>
        <dbReference type="EMBL" id="PAQ03307.1"/>
    </source>
</evidence>
<dbReference type="EMBL" id="NPKI01000011">
    <property type="protein sequence ID" value="PAQ03307.1"/>
    <property type="molecule type" value="Genomic_DNA"/>
</dbReference>
<dbReference type="RefSeq" id="WP_095483982.1">
    <property type="nucleotide sequence ID" value="NZ_CP088151.1"/>
</dbReference>
<gene>
    <name evidence="2" type="ORF">CIT25_05515</name>
</gene>
<feature type="domain" description="YjiS-like" evidence="1">
    <location>
        <begin position="32"/>
        <end position="62"/>
    </location>
</feature>
<comment type="caution">
    <text evidence="2">The sequence shown here is derived from an EMBL/GenBank/DDBJ whole genome shotgun (WGS) entry which is preliminary data.</text>
</comment>
<dbReference type="Proteomes" id="UP000216215">
    <property type="component" value="Unassembled WGS sequence"/>
</dbReference>
<reference evidence="3" key="1">
    <citation type="submission" date="2017-08" db="EMBL/GenBank/DDBJ databases">
        <title>Mesorhizobium wenxinae sp. nov., a novel rhizobial species isolated from root nodules of chickpea (Cicer arietinum L.).</title>
        <authorList>
            <person name="Zhang J."/>
        </authorList>
    </citation>
    <scope>NUCLEOTIDE SEQUENCE [LARGE SCALE GENOMIC DNA]</scope>
    <source>
        <strain evidence="3">USDA 3392</strain>
    </source>
</reference>
<dbReference type="InterPro" id="IPR009506">
    <property type="entry name" value="YjiS-like"/>
</dbReference>
<keyword evidence="3" id="KW-1185">Reference proteome</keyword>
<protein>
    <recommendedName>
        <fullName evidence="1">YjiS-like domain-containing protein</fullName>
    </recommendedName>
</protein>